<accession>A0ABQ1LJ62</accession>
<dbReference type="PANTHER" id="PTHR46401:SF2">
    <property type="entry name" value="GLYCOSYLTRANSFERASE WBBK-RELATED"/>
    <property type="match status" value="1"/>
</dbReference>
<dbReference type="RefSeq" id="WP_188460494.1">
    <property type="nucleotide sequence ID" value="NZ_BAABHU010000002.1"/>
</dbReference>
<dbReference type="GO" id="GO:0016740">
    <property type="term" value="F:transferase activity"/>
    <property type="evidence" value="ECO:0007669"/>
    <property type="project" value="UniProtKB-KW"/>
</dbReference>
<dbReference type="EMBL" id="BMEC01000002">
    <property type="protein sequence ID" value="GGC24885.1"/>
    <property type="molecule type" value="Genomic_DNA"/>
</dbReference>
<feature type="domain" description="Glycosyltransferase subfamily 4-like N-terminal" evidence="3">
    <location>
        <begin position="16"/>
        <end position="179"/>
    </location>
</feature>
<dbReference type="SUPFAM" id="SSF53756">
    <property type="entry name" value="UDP-Glycosyltransferase/glycogen phosphorylase"/>
    <property type="match status" value="1"/>
</dbReference>
<name>A0ABQ1LJ62_9BACT</name>
<dbReference type="Pfam" id="PF13439">
    <property type="entry name" value="Glyco_transf_4"/>
    <property type="match status" value="1"/>
</dbReference>
<evidence type="ECO:0000259" key="2">
    <source>
        <dbReference type="Pfam" id="PF00534"/>
    </source>
</evidence>
<gene>
    <name evidence="4" type="ORF">GCM10011506_07740</name>
</gene>
<sequence>MKIAFDAKRAFNNFTGLGNYSRFIINALTQTFKEDEHLLFTPKIAEHTDAETFLKLHKDKVKLPSGIWKVGSLQSSWRSSKIGKLAGNAGADVFHGLSNELPSGLGKGIKKVVTIHDLIFLRYPDFYPAIDRMIYKKKFKSACERADQIIAVSEQTKSDIIEFFGTDANKIHVVYQGVHPLYTQDIKSQRMVYLLEQYNLMQPYFLYVGSIEERKNAEDLVRAFKLVLEKVDDDLLLLIVGRKTDYQKKVENAVKELQLDGNVRILNQVPFKNLPFLYKGALASVYPSSFEGFGIPVLESLMMRTPVVSGKGSSLEEAGGKHALYADPKNHEELSEQMLKLVSEKAMADNMLKGVETHLEKFSPGNIAQQMRRVYEL</sequence>
<dbReference type="Proteomes" id="UP000636010">
    <property type="component" value="Unassembled WGS sequence"/>
</dbReference>
<keyword evidence="1 4" id="KW-0808">Transferase</keyword>
<proteinExistence type="predicted"/>
<comment type="caution">
    <text evidence="4">The sequence shown here is derived from an EMBL/GenBank/DDBJ whole genome shotgun (WGS) entry which is preliminary data.</text>
</comment>
<reference evidence="5" key="1">
    <citation type="journal article" date="2019" name="Int. J. Syst. Evol. Microbiol.">
        <title>The Global Catalogue of Microorganisms (GCM) 10K type strain sequencing project: providing services to taxonomists for standard genome sequencing and annotation.</title>
        <authorList>
            <consortium name="The Broad Institute Genomics Platform"/>
            <consortium name="The Broad Institute Genome Sequencing Center for Infectious Disease"/>
            <person name="Wu L."/>
            <person name="Ma J."/>
        </authorList>
    </citation>
    <scope>NUCLEOTIDE SEQUENCE [LARGE SCALE GENOMIC DNA]</scope>
    <source>
        <strain evidence="5">CGMCC 1.10832</strain>
    </source>
</reference>
<dbReference type="PANTHER" id="PTHR46401">
    <property type="entry name" value="GLYCOSYLTRANSFERASE WBBK-RELATED"/>
    <property type="match status" value="1"/>
</dbReference>
<dbReference type="InterPro" id="IPR001296">
    <property type="entry name" value="Glyco_trans_1"/>
</dbReference>
<keyword evidence="5" id="KW-1185">Reference proteome</keyword>
<evidence type="ECO:0000259" key="3">
    <source>
        <dbReference type="Pfam" id="PF13439"/>
    </source>
</evidence>
<evidence type="ECO:0000313" key="5">
    <source>
        <dbReference type="Proteomes" id="UP000636010"/>
    </source>
</evidence>
<protein>
    <submittedName>
        <fullName evidence="4">Glycosyl transferase family 1</fullName>
    </submittedName>
</protein>
<dbReference type="CDD" id="cd03809">
    <property type="entry name" value="GT4_MtfB-like"/>
    <property type="match status" value="1"/>
</dbReference>
<feature type="domain" description="Glycosyl transferase family 1" evidence="2">
    <location>
        <begin position="200"/>
        <end position="351"/>
    </location>
</feature>
<organism evidence="4 5">
    <name type="scientific">Marivirga lumbricoides</name>
    <dbReference type="NCBI Taxonomy" id="1046115"/>
    <lineage>
        <taxon>Bacteria</taxon>
        <taxon>Pseudomonadati</taxon>
        <taxon>Bacteroidota</taxon>
        <taxon>Cytophagia</taxon>
        <taxon>Cytophagales</taxon>
        <taxon>Marivirgaceae</taxon>
        <taxon>Marivirga</taxon>
    </lineage>
</organism>
<dbReference type="Pfam" id="PF00534">
    <property type="entry name" value="Glycos_transf_1"/>
    <property type="match status" value="1"/>
</dbReference>
<dbReference type="InterPro" id="IPR028098">
    <property type="entry name" value="Glyco_trans_4-like_N"/>
</dbReference>
<dbReference type="Gene3D" id="3.40.50.2000">
    <property type="entry name" value="Glycogen Phosphorylase B"/>
    <property type="match status" value="2"/>
</dbReference>
<evidence type="ECO:0000313" key="4">
    <source>
        <dbReference type="EMBL" id="GGC24885.1"/>
    </source>
</evidence>
<evidence type="ECO:0000256" key="1">
    <source>
        <dbReference type="ARBA" id="ARBA00022679"/>
    </source>
</evidence>